<keyword evidence="3" id="KW-1185">Reference proteome</keyword>
<protein>
    <submittedName>
        <fullName evidence="2">Uncharacterized protein</fullName>
    </submittedName>
</protein>
<feature type="region of interest" description="Disordered" evidence="1">
    <location>
        <begin position="1"/>
        <end position="35"/>
    </location>
</feature>
<accession>A0A9P0ASY0</accession>
<organism evidence="2 3">
    <name type="scientific">Brassicogethes aeneus</name>
    <name type="common">Rape pollen beetle</name>
    <name type="synonym">Meligethes aeneus</name>
    <dbReference type="NCBI Taxonomy" id="1431903"/>
    <lineage>
        <taxon>Eukaryota</taxon>
        <taxon>Metazoa</taxon>
        <taxon>Ecdysozoa</taxon>
        <taxon>Arthropoda</taxon>
        <taxon>Hexapoda</taxon>
        <taxon>Insecta</taxon>
        <taxon>Pterygota</taxon>
        <taxon>Neoptera</taxon>
        <taxon>Endopterygota</taxon>
        <taxon>Coleoptera</taxon>
        <taxon>Polyphaga</taxon>
        <taxon>Cucujiformia</taxon>
        <taxon>Nitidulidae</taxon>
        <taxon>Meligethinae</taxon>
        <taxon>Brassicogethes</taxon>
    </lineage>
</organism>
<feature type="compositionally biased region" description="Basic and acidic residues" evidence="1">
    <location>
        <begin position="1"/>
        <end position="13"/>
    </location>
</feature>
<feature type="compositionally biased region" description="Polar residues" evidence="1">
    <location>
        <begin position="16"/>
        <end position="35"/>
    </location>
</feature>
<dbReference type="AlphaFoldDB" id="A0A9P0ASY0"/>
<evidence type="ECO:0000313" key="2">
    <source>
        <dbReference type="EMBL" id="CAH0547516.1"/>
    </source>
</evidence>
<dbReference type="Proteomes" id="UP001154078">
    <property type="component" value="Chromosome 1"/>
</dbReference>
<sequence length="185" mass="20942">MKSQKSEDIKSDDEFNTASDCTLQHSRSSSYNTASECDQQYAPWWEHGKDDVDENVSKEKMVLAVGLPQLPLAKTVLKPSPEAPPGKIVHEVIETTHLKVQHSHTMGVRSFVLSSETVRNKSAVASTTREEIIRVRDEEGKEVVIPVEKNVDEEEFKRRMKEVGCFENGAWNYHKVTKQAIKGFI</sequence>
<evidence type="ECO:0000256" key="1">
    <source>
        <dbReference type="SAM" id="MobiDB-lite"/>
    </source>
</evidence>
<dbReference type="OrthoDB" id="6728502at2759"/>
<dbReference type="EMBL" id="OV121132">
    <property type="protein sequence ID" value="CAH0547516.1"/>
    <property type="molecule type" value="Genomic_DNA"/>
</dbReference>
<proteinExistence type="predicted"/>
<evidence type="ECO:0000313" key="3">
    <source>
        <dbReference type="Proteomes" id="UP001154078"/>
    </source>
</evidence>
<gene>
    <name evidence="2" type="ORF">MELIAE_LOCUS1498</name>
</gene>
<reference evidence="2" key="1">
    <citation type="submission" date="2021-12" db="EMBL/GenBank/DDBJ databases">
        <authorList>
            <person name="King R."/>
        </authorList>
    </citation>
    <scope>NUCLEOTIDE SEQUENCE</scope>
</reference>
<name>A0A9P0ASY0_BRAAE</name>